<comment type="function">
    <text evidence="8">Involved in the biosynthesis of isopentenyl diphosphate (IPP) and dimethylallyl diphosphate (DMAPP), two major building blocks of isoprenoid compounds. Catalyzes the conversion of 4-diphosphocytidyl-2-C-methyl-D-erythritol 2-phosphate (CDP-ME2P) to 2-C-methyl-D-erythritol 2,4-cyclodiphosphate (ME-CPP) with a corresponding release of cytidine 5-monophosphate (CMP).</text>
</comment>
<dbReference type="RefSeq" id="WP_018965302.1">
    <property type="nucleotide sequence ID" value="NZ_CALUCC010000067.1"/>
</dbReference>
<gene>
    <name evidence="8" type="primary">ispF</name>
    <name evidence="11" type="ORF">HR08_05290</name>
    <name evidence="12" type="ORF">HR15_05650</name>
</gene>
<comment type="catalytic activity">
    <reaction evidence="1 8 9">
        <text>4-CDP-2-C-methyl-D-erythritol 2-phosphate = 2-C-methyl-D-erythritol 2,4-cyclic diphosphate + CMP</text>
        <dbReference type="Rhea" id="RHEA:23864"/>
        <dbReference type="ChEBI" id="CHEBI:57919"/>
        <dbReference type="ChEBI" id="CHEBI:58483"/>
        <dbReference type="ChEBI" id="CHEBI:60377"/>
        <dbReference type="EC" id="4.6.1.12"/>
    </reaction>
</comment>
<keyword evidence="14" id="KW-1185">Reference proteome</keyword>
<dbReference type="GO" id="GO:0046872">
    <property type="term" value="F:metal ion binding"/>
    <property type="evidence" value="ECO:0007669"/>
    <property type="project" value="UniProtKB-KW"/>
</dbReference>
<feature type="binding site" evidence="8">
    <location>
        <position position="46"/>
    </location>
    <ligand>
        <name>a divalent metal cation</name>
        <dbReference type="ChEBI" id="CHEBI:60240"/>
    </ligand>
</feature>
<dbReference type="FunFam" id="3.30.1330.50:FF:000001">
    <property type="entry name" value="2-C-methyl-D-erythritol 2,4-cyclodiphosphate synthase"/>
    <property type="match status" value="1"/>
</dbReference>
<keyword evidence="7 8" id="KW-0456">Lyase</keyword>
<feature type="site" description="Transition state stabilizer" evidence="8">
    <location>
        <position position="38"/>
    </location>
</feature>
<feature type="binding site" evidence="8">
    <location>
        <begin position="136"/>
        <end position="139"/>
    </location>
    <ligand>
        <name>4-CDP-2-C-methyl-D-erythritol 2-phosphate</name>
        <dbReference type="ChEBI" id="CHEBI:57919"/>
    </ligand>
</feature>
<feature type="binding site" evidence="8">
    <location>
        <begin position="38"/>
        <end position="39"/>
    </location>
    <ligand>
        <name>4-CDP-2-C-methyl-D-erythritol 2-phosphate</name>
        <dbReference type="ChEBI" id="CHEBI:57919"/>
    </ligand>
</feature>
<reference evidence="11 13" key="1">
    <citation type="submission" date="2014-08" db="EMBL/GenBank/DDBJ databases">
        <title>Porphyromonas gulae strain:COT-052_OH1451 Genome sequencing.</title>
        <authorList>
            <person name="Wallis C."/>
            <person name="Deusch O."/>
            <person name="O'Flynn C."/>
            <person name="Davis I."/>
            <person name="Jospin G."/>
            <person name="Darling A.E."/>
            <person name="Coil D.A."/>
            <person name="Alexiev A."/>
            <person name="Horsfall A."/>
            <person name="Kirkwood N."/>
            <person name="Harris S."/>
            <person name="Eisen J.A."/>
        </authorList>
    </citation>
    <scope>NUCLEOTIDE SEQUENCE [LARGE SCALE GENOMIC DNA]</scope>
    <source>
        <strain evidence="13">COT-052 OH1451</strain>
        <strain evidence="11">COT-052_OH1451</strain>
    </source>
</reference>
<comment type="pathway">
    <text evidence="2 8">Isoprenoid biosynthesis; isopentenyl diphosphate biosynthesis via DXP pathway; isopentenyl diphosphate from 1-deoxy-D-xylulose 5-phosphate: step 4/6.</text>
</comment>
<evidence type="ECO:0000256" key="2">
    <source>
        <dbReference type="ARBA" id="ARBA00004709"/>
    </source>
</evidence>
<comment type="cofactor">
    <cofactor evidence="8">
        <name>a divalent metal cation</name>
        <dbReference type="ChEBI" id="CHEBI:60240"/>
    </cofactor>
    <text evidence="8">Binds 1 divalent metal cation per subunit.</text>
</comment>
<evidence type="ECO:0000256" key="4">
    <source>
        <dbReference type="ARBA" id="ARBA00012579"/>
    </source>
</evidence>
<dbReference type="OrthoDB" id="9804336at2"/>
<evidence type="ECO:0000313" key="14">
    <source>
        <dbReference type="Proteomes" id="UP000030146"/>
    </source>
</evidence>
<evidence type="ECO:0000256" key="8">
    <source>
        <dbReference type="HAMAP-Rule" id="MF_00107"/>
    </source>
</evidence>
<dbReference type="EMBL" id="JRAK01000080">
    <property type="protein sequence ID" value="KGN87917.1"/>
    <property type="molecule type" value="Genomic_DNA"/>
</dbReference>
<dbReference type="Proteomes" id="UP000030130">
    <property type="component" value="Unassembled WGS sequence"/>
</dbReference>
<name>A0A0A2DRI3_9PORP</name>
<dbReference type="eggNOG" id="COG0245">
    <property type="taxonomic scope" value="Bacteria"/>
</dbReference>
<dbReference type="AlphaFoldDB" id="A0A0A2DRI3"/>
<comment type="similarity">
    <text evidence="3 8 9">Belongs to the IspF family.</text>
</comment>
<feature type="binding site" evidence="8">
    <location>
        <position position="12"/>
    </location>
    <ligand>
        <name>a divalent metal cation</name>
        <dbReference type="ChEBI" id="CHEBI:60240"/>
    </ligand>
</feature>
<dbReference type="SUPFAM" id="SSF69765">
    <property type="entry name" value="IpsF-like"/>
    <property type="match status" value="1"/>
</dbReference>
<evidence type="ECO:0000313" key="12">
    <source>
        <dbReference type="EMBL" id="KGN87917.1"/>
    </source>
</evidence>
<sequence>MKKPFRIGFGFDVHRLSEGYPLWIGGVRLEHPKGLEGHSDADVLIHAICDALLGAAALRDIGHHFSPSDPQYKGIDSKILLERVMDLVRSQGYELGNIDATIAAEQPKLNPHIPDMQQVLADVMQVEVSDISLKATTTEKLGFTGREEGISAYAVALLIAAV</sequence>
<dbReference type="GO" id="GO:0016114">
    <property type="term" value="P:terpenoid biosynthetic process"/>
    <property type="evidence" value="ECO:0007669"/>
    <property type="project" value="InterPro"/>
</dbReference>
<evidence type="ECO:0000313" key="13">
    <source>
        <dbReference type="Proteomes" id="UP000030130"/>
    </source>
</evidence>
<comment type="caution">
    <text evidence="8">Lacks conserved residue(s) required for the propagation of feature annotation.</text>
</comment>
<dbReference type="EC" id="4.6.1.12" evidence="4 8"/>
<feature type="site" description="Transition state stabilizer" evidence="8">
    <location>
        <position position="137"/>
    </location>
</feature>
<evidence type="ECO:0000256" key="6">
    <source>
        <dbReference type="ARBA" id="ARBA00023229"/>
    </source>
</evidence>
<keyword evidence="6 8" id="KW-0414">Isoprene biosynthesis</keyword>
<dbReference type="GO" id="GO:0019288">
    <property type="term" value="P:isopentenyl diphosphate biosynthetic process, methylerythritol 4-phosphate pathway"/>
    <property type="evidence" value="ECO:0007669"/>
    <property type="project" value="UniProtKB-UniRule"/>
</dbReference>
<organism evidence="11 13">
    <name type="scientific">Porphyromonas gulae</name>
    <dbReference type="NCBI Taxonomy" id="111105"/>
    <lineage>
        <taxon>Bacteria</taxon>
        <taxon>Pseudomonadati</taxon>
        <taxon>Bacteroidota</taxon>
        <taxon>Bacteroidia</taxon>
        <taxon>Bacteroidales</taxon>
        <taxon>Porphyromonadaceae</taxon>
        <taxon>Porphyromonas</taxon>
    </lineage>
</organism>
<keyword evidence="5 8" id="KW-0479">Metal-binding</keyword>
<dbReference type="PANTHER" id="PTHR43181:SF1">
    <property type="entry name" value="2-C-METHYL-D-ERYTHRITOL 2,4-CYCLODIPHOSPHATE SYNTHASE, CHLOROPLASTIC"/>
    <property type="match status" value="1"/>
</dbReference>
<dbReference type="Proteomes" id="UP000030146">
    <property type="component" value="Unassembled WGS sequence"/>
</dbReference>
<dbReference type="InterPro" id="IPR020555">
    <property type="entry name" value="MECDP_synthase_CS"/>
</dbReference>
<feature type="binding site" evidence="8">
    <location>
        <position position="146"/>
    </location>
    <ligand>
        <name>4-CDP-2-C-methyl-D-erythritol 2-phosphate</name>
        <dbReference type="ChEBI" id="CHEBI:57919"/>
    </ligand>
</feature>
<evidence type="ECO:0000256" key="7">
    <source>
        <dbReference type="ARBA" id="ARBA00023239"/>
    </source>
</evidence>
<evidence type="ECO:0000256" key="3">
    <source>
        <dbReference type="ARBA" id="ARBA00008480"/>
    </source>
</evidence>
<dbReference type="UniPathway" id="UPA00056">
    <property type="reaction ID" value="UER00095"/>
</dbReference>
<feature type="domain" description="2-C-methyl-D-erythritol 2,4-cyclodiphosphate synthase" evidence="10">
    <location>
        <begin position="5"/>
        <end position="158"/>
    </location>
</feature>
<evidence type="ECO:0000256" key="1">
    <source>
        <dbReference type="ARBA" id="ARBA00000200"/>
    </source>
</evidence>
<feature type="binding site" evidence="8">
    <location>
        <position position="14"/>
    </location>
    <ligand>
        <name>a divalent metal cation</name>
        <dbReference type="ChEBI" id="CHEBI:60240"/>
    </ligand>
</feature>
<protein>
    <recommendedName>
        <fullName evidence="4 8">2-C-methyl-D-erythritol 2,4-cyclodiphosphate synthase</fullName>
        <shortName evidence="8">MECDP-synthase</shortName>
        <shortName evidence="8">MECPP-synthase</shortName>
        <shortName evidence="8">MECPS</shortName>
        <ecNumber evidence="4 8">4.6.1.12</ecNumber>
    </recommendedName>
</protein>
<dbReference type="NCBIfam" id="TIGR00151">
    <property type="entry name" value="ispF"/>
    <property type="match status" value="1"/>
</dbReference>
<dbReference type="PATRIC" id="fig|111105.18.peg.654"/>
<reference evidence="12 14" key="2">
    <citation type="submission" date="2014-08" db="EMBL/GenBank/DDBJ databases">
        <title>Porphyromonas gulae strain:COT-052_OH3439 Genome sequencing.</title>
        <authorList>
            <person name="Wallis C."/>
            <person name="Deusch O."/>
            <person name="O'Flynn C."/>
            <person name="Davis I."/>
            <person name="Jospin G."/>
            <person name="Darling A.E."/>
            <person name="Coil D.A."/>
            <person name="Alexiev A."/>
            <person name="Horsfall A."/>
            <person name="Kirkwood N."/>
            <person name="Harris S."/>
            <person name="Eisen J.A."/>
        </authorList>
    </citation>
    <scope>NUCLEOTIDE SEQUENCE [LARGE SCALE GENOMIC DNA]</scope>
    <source>
        <strain evidence="14">COT-052 OH3439</strain>
        <strain evidence="12">COT-052_OH3439</strain>
    </source>
</reference>
<proteinExistence type="inferred from homology"/>
<dbReference type="STRING" id="111105.HR09_09185"/>
<feature type="binding site" evidence="8">
    <location>
        <position position="143"/>
    </location>
    <ligand>
        <name>4-CDP-2-C-methyl-D-erythritol 2-phosphate</name>
        <dbReference type="ChEBI" id="CHEBI:57919"/>
    </ligand>
</feature>
<dbReference type="InterPro" id="IPR036571">
    <property type="entry name" value="MECDP_synthase_sf"/>
</dbReference>
<dbReference type="Pfam" id="PF02542">
    <property type="entry name" value="YgbB"/>
    <property type="match status" value="1"/>
</dbReference>
<dbReference type="CDD" id="cd00554">
    <property type="entry name" value="MECDP_synthase"/>
    <property type="match status" value="1"/>
</dbReference>
<evidence type="ECO:0000256" key="9">
    <source>
        <dbReference type="RuleBase" id="RU004395"/>
    </source>
</evidence>
<evidence type="ECO:0000259" key="10">
    <source>
        <dbReference type="Pfam" id="PF02542"/>
    </source>
</evidence>
<dbReference type="InterPro" id="IPR003526">
    <property type="entry name" value="MECDP_synthase"/>
</dbReference>
<comment type="caution">
    <text evidence="11">The sequence shown here is derived from an EMBL/GenBank/DDBJ whole genome shotgun (WGS) entry which is preliminary data.</text>
</comment>
<comment type="subunit">
    <text evidence="8">Homotrimer.</text>
</comment>
<dbReference type="EMBL" id="JRAI01000049">
    <property type="protein sequence ID" value="KGN85700.1"/>
    <property type="molecule type" value="Genomic_DNA"/>
</dbReference>
<feature type="binding site" evidence="8">
    <location>
        <begin position="12"/>
        <end position="14"/>
    </location>
    <ligand>
        <name>4-CDP-2-C-methyl-D-erythritol 2-phosphate</name>
        <dbReference type="ChEBI" id="CHEBI:57919"/>
    </ligand>
</feature>
<dbReference type="PANTHER" id="PTHR43181">
    <property type="entry name" value="2-C-METHYL-D-ERYTHRITOL 2,4-CYCLODIPHOSPHATE SYNTHASE, CHLOROPLASTIC"/>
    <property type="match status" value="1"/>
</dbReference>
<dbReference type="PROSITE" id="PS01350">
    <property type="entry name" value="ISPF"/>
    <property type="match status" value="1"/>
</dbReference>
<evidence type="ECO:0000256" key="5">
    <source>
        <dbReference type="ARBA" id="ARBA00022723"/>
    </source>
</evidence>
<dbReference type="GO" id="GO:0008685">
    <property type="term" value="F:2-C-methyl-D-erythritol 2,4-cyclodiphosphate synthase activity"/>
    <property type="evidence" value="ECO:0007669"/>
    <property type="project" value="UniProtKB-UniRule"/>
</dbReference>
<dbReference type="HAMAP" id="MF_00107">
    <property type="entry name" value="IspF"/>
    <property type="match status" value="1"/>
</dbReference>
<dbReference type="Gene3D" id="3.30.1330.50">
    <property type="entry name" value="2-C-methyl-D-erythritol 2,4-cyclodiphosphate synthase"/>
    <property type="match status" value="1"/>
</dbReference>
<accession>A0A0A2DRI3</accession>
<feature type="binding site" evidence="8">
    <location>
        <begin position="60"/>
        <end position="62"/>
    </location>
    <ligand>
        <name>4-CDP-2-C-methyl-D-erythritol 2-phosphate</name>
        <dbReference type="ChEBI" id="CHEBI:57919"/>
    </ligand>
</feature>
<evidence type="ECO:0000313" key="11">
    <source>
        <dbReference type="EMBL" id="KGN85700.1"/>
    </source>
</evidence>